<dbReference type="EMBL" id="MN739050">
    <property type="protein sequence ID" value="QHS86069.1"/>
    <property type="molecule type" value="Genomic_DNA"/>
</dbReference>
<sequence>MVVLYTLNLKLKTDTLLERLPLNEGIIKVEKRGVLRRGESSRDKIRRRSKKNEKASTTGFGHNSITIVMMNNGDGTVPMKEITIKIFQNGVFHMTGVLDDSYDKSCIAILLKTIWEDCHDCITDPPEKWEVLQRRVVLMNYTTELNPKTTVAREALYNAIRGQEGIMTSYNPDVYPGVKIQFMPSKWTAKIFRTGKIILTGITTHPDCLQFVQKLNLILANSLPKVKG</sequence>
<reference evidence="5" key="1">
    <citation type="journal article" date="2020" name="Nature">
        <title>Giant virus diversity and host interactions through global metagenomics.</title>
        <authorList>
            <person name="Schulz F."/>
            <person name="Roux S."/>
            <person name="Paez-Espino D."/>
            <person name="Jungbluth S."/>
            <person name="Walsh D.A."/>
            <person name="Denef V.J."/>
            <person name="McMahon K.D."/>
            <person name="Konstantinidis K.T."/>
            <person name="Eloe-Fadrosh E.A."/>
            <person name="Kyrpides N.C."/>
            <person name="Woyke T."/>
        </authorList>
    </citation>
    <scope>NUCLEOTIDE SEQUENCE</scope>
    <source>
        <strain evidence="5">GVMAG-M-3300009185-7</strain>
    </source>
</reference>
<evidence type="ECO:0000256" key="4">
    <source>
        <dbReference type="SAM" id="MobiDB-lite"/>
    </source>
</evidence>
<organism evidence="5">
    <name type="scientific">viral metagenome</name>
    <dbReference type="NCBI Taxonomy" id="1070528"/>
    <lineage>
        <taxon>unclassified sequences</taxon>
        <taxon>metagenomes</taxon>
        <taxon>organismal metagenomes</taxon>
    </lineage>
</organism>
<keyword evidence="3" id="KW-0804">Transcription</keyword>
<dbReference type="InterPro" id="IPR012295">
    <property type="entry name" value="TBP_dom_sf"/>
</dbReference>
<evidence type="ECO:0000313" key="5">
    <source>
        <dbReference type="EMBL" id="QHS86069.1"/>
    </source>
</evidence>
<dbReference type="Pfam" id="PF00352">
    <property type="entry name" value="TBP"/>
    <property type="match status" value="1"/>
</dbReference>
<proteinExistence type="inferred from homology"/>
<evidence type="ECO:0000256" key="2">
    <source>
        <dbReference type="ARBA" id="ARBA00023125"/>
    </source>
</evidence>
<dbReference type="GO" id="GO:0003677">
    <property type="term" value="F:DNA binding"/>
    <property type="evidence" value="ECO:0007669"/>
    <property type="project" value="UniProtKB-KW"/>
</dbReference>
<name>A0A6C0B3G9_9ZZZZ</name>
<comment type="similarity">
    <text evidence="1">Belongs to the TBP family.</text>
</comment>
<keyword evidence="2" id="KW-0238">DNA-binding</keyword>
<evidence type="ECO:0000256" key="1">
    <source>
        <dbReference type="ARBA" id="ARBA00005560"/>
    </source>
</evidence>
<dbReference type="SUPFAM" id="SSF55945">
    <property type="entry name" value="TATA-box binding protein-like"/>
    <property type="match status" value="1"/>
</dbReference>
<protein>
    <submittedName>
        <fullName evidence="5">Uncharacterized protein</fullName>
    </submittedName>
</protein>
<dbReference type="AlphaFoldDB" id="A0A6C0B3G9"/>
<dbReference type="InterPro" id="IPR000814">
    <property type="entry name" value="TBP"/>
</dbReference>
<feature type="region of interest" description="Disordered" evidence="4">
    <location>
        <begin position="38"/>
        <end position="58"/>
    </location>
</feature>
<dbReference type="Gene3D" id="3.30.310.10">
    <property type="entry name" value="TATA-Binding Protein"/>
    <property type="match status" value="1"/>
</dbReference>
<evidence type="ECO:0000256" key="3">
    <source>
        <dbReference type="ARBA" id="ARBA00023163"/>
    </source>
</evidence>
<dbReference type="GO" id="GO:0006352">
    <property type="term" value="P:DNA-templated transcription initiation"/>
    <property type="evidence" value="ECO:0007669"/>
    <property type="project" value="InterPro"/>
</dbReference>
<accession>A0A6C0B3G9</accession>